<evidence type="ECO:0000256" key="12">
    <source>
        <dbReference type="PIRSR" id="PIRSR000429-1"/>
    </source>
</evidence>
<evidence type="ECO:0000256" key="5">
    <source>
        <dbReference type="ARBA" id="ARBA00022832"/>
    </source>
</evidence>
<dbReference type="InterPro" id="IPR020617">
    <property type="entry name" value="Thiolase_C"/>
</dbReference>
<dbReference type="SUPFAM" id="SSF53901">
    <property type="entry name" value="Thiolase-like"/>
    <property type="match status" value="2"/>
</dbReference>
<evidence type="ECO:0000256" key="11">
    <source>
        <dbReference type="ARBA" id="ARBA00047605"/>
    </source>
</evidence>
<gene>
    <name evidence="16" type="ORF">BABINDRAFT_163719</name>
</gene>
<evidence type="ECO:0000256" key="2">
    <source>
        <dbReference type="ARBA" id="ARBA00004872"/>
    </source>
</evidence>
<dbReference type="InterPro" id="IPR020615">
    <property type="entry name" value="Thiolase_acyl_enz_int_AS"/>
</dbReference>
<dbReference type="GO" id="GO:0005777">
    <property type="term" value="C:peroxisome"/>
    <property type="evidence" value="ECO:0007669"/>
    <property type="project" value="UniProtKB-SubCell"/>
</dbReference>
<keyword evidence="17" id="KW-1185">Reference proteome</keyword>
<comment type="catalytic activity">
    <reaction evidence="11">
        <text>an acyl-CoA + acetyl-CoA = a 3-oxoacyl-CoA + CoA</text>
        <dbReference type="Rhea" id="RHEA:21564"/>
        <dbReference type="ChEBI" id="CHEBI:57287"/>
        <dbReference type="ChEBI" id="CHEBI:57288"/>
        <dbReference type="ChEBI" id="CHEBI:58342"/>
        <dbReference type="ChEBI" id="CHEBI:90726"/>
        <dbReference type="EC" id="2.3.1.16"/>
    </reaction>
</comment>
<name>A0A1E3QHN7_9ASCO</name>
<dbReference type="InterPro" id="IPR020616">
    <property type="entry name" value="Thiolase_N"/>
</dbReference>
<dbReference type="PIRSF" id="PIRSF000429">
    <property type="entry name" value="Ac-CoA_Ac_transf"/>
    <property type="match status" value="1"/>
</dbReference>
<dbReference type="PROSITE" id="PS00099">
    <property type="entry name" value="THIOLASE_3"/>
    <property type="match status" value="1"/>
</dbReference>
<dbReference type="CDD" id="cd00751">
    <property type="entry name" value="thiolase"/>
    <property type="match status" value="1"/>
</dbReference>
<comment type="similarity">
    <text evidence="3 13">Belongs to the thiolase-like superfamily. Thiolase family.</text>
</comment>
<dbReference type="GO" id="GO:0003988">
    <property type="term" value="F:acetyl-CoA C-acyltransferase activity"/>
    <property type="evidence" value="ECO:0007669"/>
    <property type="project" value="UniProtKB-EC"/>
</dbReference>
<dbReference type="InterPro" id="IPR016039">
    <property type="entry name" value="Thiolase-like"/>
</dbReference>
<dbReference type="AlphaFoldDB" id="A0A1E3QHN7"/>
<dbReference type="EC" id="2.3.1.16" evidence="10"/>
<dbReference type="Proteomes" id="UP000094336">
    <property type="component" value="Unassembled WGS sequence"/>
</dbReference>
<evidence type="ECO:0000313" key="17">
    <source>
        <dbReference type="Proteomes" id="UP000094336"/>
    </source>
</evidence>
<feature type="domain" description="Thiolase N-terminal" evidence="14">
    <location>
        <begin position="28"/>
        <end position="292"/>
    </location>
</feature>
<dbReference type="PROSITE" id="PS00098">
    <property type="entry name" value="THIOLASE_1"/>
    <property type="match status" value="1"/>
</dbReference>
<evidence type="ECO:0000256" key="4">
    <source>
        <dbReference type="ARBA" id="ARBA00022679"/>
    </source>
</evidence>
<evidence type="ECO:0000256" key="10">
    <source>
        <dbReference type="ARBA" id="ARBA00024073"/>
    </source>
</evidence>
<evidence type="ECO:0000259" key="14">
    <source>
        <dbReference type="Pfam" id="PF00108"/>
    </source>
</evidence>
<evidence type="ECO:0000256" key="3">
    <source>
        <dbReference type="ARBA" id="ARBA00010982"/>
    </source>
</evidence>
<evidence type="ECO:0000256" key="8">
    <source>
        <dbReference type="ARBA" id="ARBA00023140"/>
    </source>
</evidence>
<feature type="active site" description="Proton acceptor" evidence="12">
    <location>
        <position position="406"/>
    </location>
</feature>
<keyword evidence="5" id="KW-0276">Fatty acid metabolism</keyword>
<protein>
    <recommendedName>
        <fullName evidence="10">acetyl-CoA C-acyltransferase</fullName>
        <ecNumber evidence="10">2.3.1.16</ecNumber>
    </recommendedName>
</protein>
<keyword evidence="4 13" id="KW-0808">Transferase</keyword>
<dbReference type="NCBIfam" id="TIGR01930">
    <property type="entry name" value="AcCoA-C-Actrans"/>
    <property type="match status" value="1"/>
</dbReference>
<evidence type="ECO:0000256" key="7">
    <source>
        <dbReference type="ARBA" id="ARBA00023098"/>
    </source>
</evidence>
<keyword evidence="7" id="KW-0443">Lipid metabolism</keyword>
<dbReference type="RefSeq" id="XP_018982543.1">
    <property type="nucleotide sequence ID" value="XM_019130062.1"/>
</dbReference>
<keyword evidence="8" id="KW-0576">Peroxisome</keyword>
<reference evidence="17" key="1">
    <citation type="submission" date="2016-05" db="EMBL/GenBank/DDBJ databases">
        <title>Comparative genomics of biotechnologically important yeasts.</title>
        <authorList>
            <consortium name="DOE Joint Genome Institute"/>
            <person name="Riley R."/>
            <person name="Haridas S."/>
            <person name="Wolfe K.H."/>
            <person name="Lopes M.R."/>
            <person name="Hittinger C.T."/>
            <person name="Goker M."/>
            <person name="Salamov A."/>
            <person name="Wisecaver J."/>
            <person name="Long T.M."/>
            <person name="Aerts A.L."/>
            <person name="Barry K."/>
            <person name="Choi C."/>
            <person name="Clum A."/>
            <person name="Coughlan A.Y."/>
            <person name="Deshpande S."/>
            <person name="Douglass A.P."/>
            <person name="Hanson S.J."/>
            <person name="Klenk H.-P."/>
            <person name="Labutti K."/>
            <person name="Lapidus A."/>
            <person name="Lindquist E."/>
            <person name="Lipzen A."/>
            <person name="Meier-Kolthoff J.P."/>
            <person name="Ohm R.A."/>
            <person name="Otillar R.P."/>
            <person name="Pangilinan J."/>
            <person name="Peng Y."/>
            <person name="Rokas A."/>
            <person name="Rosa C.A."/>
            <person name="Scheuner C."/>
            <person name="Sibirny A.A."/>
            <person name="Slot J.C."/>
            <person name="Stielow J.B."/>
            <person name="Sun H."/>
            <person name="Kurtzman C.P."/>
            <person name="Blackwell M."/>
            <person name="Grigoriev I.V."/>
            <person name="Jeffries T.W."/>
        </authorList>
    </citation>
    <scope>NUCLEOTIDE SEQUENCE [LARGE SCALE GENOMIC DNA]</scope>
    <source>
        <strain evidence="17">NRRL Y-12698</strain>
    </source>
</reference>
<feature type="active site" description="Proton acceptor" evidence="12">
    <location>
        <position position="378"/>
    </location>
</feature>
<organism evidence="16 17">
    <name type="scientific">Babjeviella inositovora NRRL Y-12698</name>
    <dbReference type="NCBI Taxonomy" id="984486"/>
    <lineage>
        <taxon>Eukaryota</taxon>
        <taxon>Fungi</taxon>
        <taxon>Dikarya</taxon>
        <taxon>Ascomycota</taxon>
        <taxon>Saccharomycotina</taxon>
        <taxon>Pichiomycetes</taxon>
        <taxon>Serinales incertae sedis</taxon>
        <taxon>Babjeviella</taxon>
    </lineage>
</organism>
<evidence type="ECO:0000256" key="13">
    <source>
        <dbReference type="RuleBase" id="RU003557"/>
    </source>
</evidence>
<dbReference type="GeneID" id="30147915"/>
<evidence type="ECO:0000256" key="9">
    <source>
        <dbReference type="ARBA" id="ARBA00023315"/>
    </source>
</evidence>
<proteinExistence type="inferred from homology"/>
<dbReference type="InterPro" id="IPR050215">
    <property type="entry name" value="Thiolase-like_sf_Thiolase"/>
</dbReference>
<dbReference type="STRING" id="984486.A0A1E3QHN7"/>
<dbReference type="GO" id="GO:0010124">
    <property type="term" value="P:phenylacetate catabolic process"/>
    <property type="evidence" value="ECO:0007669"/>
    <property type="project" value="TreeGrafter"/>
</dbReference>
<feature type="active site" description="Acyl-thioester intermediate" evidence="12">
    <location>
        <position position="114"/>
    </location>
</feature>
<comment type="pathway">
    <text evidence="2">Lipid metabolism; fatty acid metabolism.</text>
</comment>
<dbReference type="Pfam" id="PF02803">
    <property type="entry name" value="Thiolase_C"/>
    <property type="match status" value="1"/>
</dbReference>
<evidence type="ECO:0000313" key="16">
    <source>
        <dbReference type="EMBL" id="ODQ77215.1"/>
    </source>
</evidence>
<dbReference type="Pfam" id="PF00108">
    <property type="entry name" value="Thiolase_N"/>
    <property type="match status" value="1"/>
</dbReference>
<evidence type="ECO:0000256" key="1">
    <source>
        <dbReference type="ARBA" id="ARBA00004275"/>
    </source>
</evidence>
<dbReference type="GO" id="GO:0006635">
    <property type="term" value="P:fatty acid beta-oxidation"/>
    <property type="evidence" value="ECO:0007669"/>
    <property type="project" value="TreeGrafter"/>
</dbReference>
<accession>A0A1E3QHN7</accession>
<comment type="subcellular location">
    <subcellularLocation>
        <location evidence="1">Peroxisome</location>
    </subcellularLocation>
</comment>
<dbReference type="InterPro" id="IPR020610">
    <property type="entry name" value="Thiolase_AS"/>
</dbReference>
<dbReference type="PANTHER" id="PTHR43853:SF8">
    <property type="entry name" value="3-KETOACYL-COA THIOLASE, PEROXISOMAL"/>
    <property type="match status" value="1"/>
</dbReference>
<dbReference type="PANTHER" id="PTHR43853">
    <property type="entry name" value="3-KETOACYL-COA THIOLASE, PEROXISOMAL"/>
    <property type="match status" value="1"/>
</dbReference>
<dbReference type="OrthoDB" id="5404651at2759"/>
<keyword evidence="9 13" id="KW-0012">Acyltransferase</keyword>
<dbReference type="InterPro" id="IPR002155">
    <property type="entry name" value="Thiolase"/>
</dbReference>
<dbReference type="EMBL" id="KV454442">
    <property type="protein sequence ID" value="ODQ77215.1"/>
    <property type="molecule type" value="Genomic_DNA"/>
</dbReference>
<dbReference type="InterPro" id="IPR020613">
    <property type="entry name" value="Thiolase_CS"/>
</dbReference>
<dbReference type="Gene3D" id="3.40.47.10">
    <property type="match status" value="2"/>
</dbReference>
<evidence type="ECO:0000256" key="6">
    <source>
        <dbReference type="ARBA" id="ARBA00022946"/>
    </source>
</evidence>
<dbReference type="PROSITE" id="PS00737">
    <property type="entry name" value="THIOLASE_2"/>
    <property type="match status" value="1"/>
</dbReference>
<feature type="domain" description="Thiolase C-terminal" evidence="15">
    <location>
        <begin position="301"/>
        <end position="418"/>
    </location>
</feature>
<evidence type="ECO:0000259" key="15">
    <source>
        <dbReference type="Pfam" id="PF02803"/>
    </source>
</evidence>
<keyword evidence="6" id="KW-0809">Transit peptide</keyword>
<sequence length="420" mass="43536">MERLTQLASHLTTAKGVSAIKQKNADDVVIVAAYRTALTKGGKGLFKDTASEDLLIGLVKGLLAKTPNFDPKLIEDVAIGNVLNGGAGAFEHRAAMLAAGIPYSAAFLAINRQCSSGLIAVNDIANKILTGQIDVGLAGGVESMSKNYGPKNAPQFSDLLLRDKEAVKCGIPMGITNENVAEKYTIDRATQDAFAAASYNKAERAVSQGLFKDEIIPLQVTIEVDNDSEDDEADDTIKKTVTVDTDEGPRAGVTAASLGKIKAAFKKDGTTHAGNASQISDGAGAVLLMRRSVAIKHGLPIVGKYVATSAVGVPPEIMGVGPAYAIPHVLAQAGISTSDVAVYEINEAFAAQALFCIEHLGLDKSKVNPRGGAIALGHPLGATGARQIATILRELKTGEIGVTSMCIGTGMGAAAVFVKE</sequence>